<reference evidence="2" key="1">
    <citation type="submission" date="2014-12" db="EMBL/GenBank/DDBJ databases">
        <title>Insight into the proteome of Arion vulgaris.</title>
        <authorList>
            <person name="Aradska J."/>
            <person name="Bulat T."/>
            <person name="Smidak R."/>
            <person name="Sarate P."/>
            <person name="Gangsoo J."/>
            <person name="Sialana F."/>
            <person name="Bilban M."/>
            <person name="Lubec G."/>
        </authorList>
    </citation>
    <scope>NUCLEOTIDE SEQUENCE</scope>
    <source>
        <tissue evidence="2">Skin</tissue>
    </source>
</reference>
<name>A0A0B6ZCR4_9EUPU</name>
<feature type="non-terminal residue" evidence="2">
    <location>
        <position position="253"/>
    </location>
</feature>
<dbReference type="AlphaFoldDB" id="A0A0B6ZCR4"/>
<feature type="region of interest" description="Disordered" evidence="1">
    <location>
        <begin position="1"/>
        <end position="20"/>
    </location>
</feature>
<gene>
    <name evidence="2" type="primary">ORF58168</name>
</gene>
<evidence type="ECO:0000313" key="2">
    <source>
        <dbReference type="EMBL" id="CEK66313.1"/>
    </source>
</evidence>
<sequence>MIGKLGTDDGQDDSGQLKNPNYVFIGCEKKDDEEQTNLQDFNDNSSQENDLENYEDPENVKMCNGFNDTENPKEEPQSETADLNKETVLLETGNGIVCESQLQWQNNASTLFNSDVLAQTTPTSNASESDPVSSQNKIIYNDCMELQNKSKDKLPPETTKFSFEDTPKIAYDYLLKTMKFLTFIFGFLLAKFDVMNVLPFGSIKVRKEWPKINKNLDYLFTIPYNSIPHSLVRLCVANVQQDSAKKENVQQEN</sequence>
<dbReference type="EMBL" id="HACG01019448">
    <property type="protein sequence ID" value="CEK66313.1"/>
    <property type="molecule type" value="Transcribed_RNA"/>
</dbReference>
<organism evidence="2">
    <name type="scientific">Arion vulgaris</name>
    <dbReference type="NCBI Taxonomy" id="1028688"/>
    <lineage>
        <taxon>Eukaryota</taxon>
        <taxon>Metazoa</taxon>
        <taxon>Spiralia</taxon>
        <taxon>Lophotrochozoa</taxon>
        <taxon>Mollusca</taxon>
        <taxon>Gastropoda</taxon>
        <taxon>Heterobranchia</taxon>
        <taxon>Euthyneura</taxon>
        <taxon>Panpulmonata</taxon>
        <taxon>Eupulmonata</taxon>
        <taxon>Stylommatophora</taxon>
        <taxon>Helicina</taxon>
        <taxon>Arionoidea</taxon>
        <taxon>Arionidae</taxon>
        <taxon>Arion</taxon>
    </lineage>
</organism>
<evidence type="ECO:0000256" key="1">
    <source>
        <dbReference type="SAM" id="MobiDB-lite"/>
    </source>
</evidence>
<feature type="compositionally biased region" description="Polar residues" evidence="1">
    <location>
        <begin position="36"/>
        <end position="48"/>
    </location>
</feature>
<proteinExistence type="predicted"/>
<accession>A0A0B6ZCR4</accession>
<feature type="region of interest" description="Disordered" evidence="1">
    <location>
        <begin position="30"/>
        <end position="59"/>
    </location>
</feature>
<protein>
    <submittedName>
        <fullName evidence="2">Uncharacterized protein</fullName>
    </submittedName>
</protein>